<feature type="compositionally biased region" description="Basic and acidic residues" evidence="1">
    <location>
        <begin position="302"/>
        <end position="332"/>
    </location>
</feature>
<sequence>MSSSLSTSMILYDLYDDNKVNEDILKDLKASNLRSAEYIKTMIFKQQWVEMKMRAFKEFSISSQYFNKFTEHSKLKNLFKSRTKICTFHLVSSDNQNTFSPLVDGDKTVKNYMYMLIEGMELSYSRTVPTRTQGFLIVNLFDISRGEDLDNHLGAFGFSFEDSSSKANILLNAHITLSDTPNLLVTHTLYGSKFMDSSYSGILDIKIKYKLTKKSPEYKLDSELGLFKVPEKLRFKSIPEIYIVNSLSFSSSILLNKKYIIDLMTKRNWHSLRGSIAQDQDKRQKSEKTLRRQKSSSLDGNFKLKETKKLPKTRSERSSPRLNKKDSGTKSDGFKKVRFLDLDKSSSRETFWEFLDDEK</sequence>
<accession>A0AAU8JNR3</accession>
<evidence type="ECO:0000256" key="1">
    <source>
        <dbReference type="SAM" id="MobiDB-lite"/>
    </source>
</evidence>
<organism evidence="2">
    <name type="scientific">Raspberry rubodvirus 1</name>
    <dbReference type="NCBI Taxonomy" id="3231632"/>
    <lineage>
        <taxon>Viruses</taxon>
        <taxon>Riboviria</taxon>
        <taxon>Orthornavirae</taxon>
        <taxon>Negarnaviricota</taxon>
        <taxon>Polyploviricotina</taxon>
        <taxon>Bunyaviricetes</taxon>
        <taxon>Hareavirales</taxon>
        <taxon>Phenuiviridae</taxon>
        <taxon>Rubodvirus</taxon>
    </lineage>
</organism>
<protein>
    <submittedName>
        <fullName evidence="2">Movement protein</fullName>
    </submittedName>
</protein>
<dbReference type="EMBL" id="PP732068">
    <property type="protein sequence ID" value="XCM71199.1"/>
    <property type="molecule type" value="Genomic_RNA"/>
</dbReference>
<reference evidence="2" key="1">
    <citation type="journal article" date="2024" name="Viruses">
        <title>Molecular characterization of a novel rubodvirus infecting raspberries.</title>
        <authorList>
            <person name="Lenz O."/>
            <person name="Koloniuk I."/>
            <person name="Sarkisova T."/>
            <person name="Cmejla R."/>
            <person name="Valentova L."/>
            <person name="Rejlova M."/>
            <person name="Sedlak J."/>
            <person name="Blystad D.-R."/>
            <person name="Sapkota B."/>
            <person name="Hamborg Z."/>
            <person name="Tan J.L."/>
            <person name="Zemek R."/>
            <person name="Jaroslava P."/>
            <person name="Franova J."/>
        </authorList>
    </citation>
    <scope>NUCLEOTIDE SEQUENCE</scope>
    <source>
        <strain evidence="2">V2</strain>
    </source>
</reference>
<evidence type="ECO:0000313" key="2">
    <source>
        <dbReference type="EMBL" id="XCM71199.1"/>
    </source>
</evidence>
<name>A0AAU8JNR3_9VIRU</name>
<feature type="region of interest" description="Disordered" evidence="1">
    <location>
        <begin position="275"/>
        <end position="332"/>
    </location>
</feature>
<proteinExistence type="predicted"/>
<reference evidence="2" key="2">
    <citation type="submission" date="2024-04" db="EMBL/GenBank/DDBJ databases">
        <authorList>
            <person name="Lenz O."/>
            <person name="Koloniuk I."/>
            <person name="Sarkisova T."/>
            <person name="Franova J."/>
            <person name="Pribylova J."/>
            <person name="Cmejla R."/>
            <person name="Rejlova M."/>
            <person name="Valentova L."/>
            <person name="Sedlak J."/>
        </authorList>
    </citation>
    <scope>NUCLEOTIDE SEQUENCE</scope>
    <source>
        <strain evidence="2">V2</strain>
    </source>
</reference>
<feature type="compositionally biased region" description="Basic and acidic residues" evidence="1">
    <location>
        <begin position="279"/>
        <end position="290"/>
    </location>
</feature>